<dbReference type="GO" id="GO:0016887">
    <property type="term" value="F:ATP hydrolysis activity"/>
    <property type="evidence" value="ECO:0007669"/>
    <property type="project" value="InterPro"/>
</dbReference>
<dbReference type="SMR" id="G4YZQ9"/>
<accession>G4YZQ9</accession>
<evidence type="ECO:0000256" key="3">
    <source>
        <dbReference type="ARBA" id="ARBA00022692"/>
    </source>
</evidence>
<dbReference type="EMBL" id="JH159152">
    <property type="protein sequence ID" value="EGZ25827.1"/>
    <property type="molecule type" value="Genomic_DNA"/>
</dbReference>
<dbReference type="InterPro" id="IPR003439">
    <property type="entry name" value="ABC_transporter-like_ATP-bd"/>
</dbReference>
<gene>
    <name evidence="10" type="ORF">PHYSODRAFT_326795</name>
</gene>
<keyword evidence="3 8" id="KW-0812">Transmembrane</keyword>
<feature type="transmembrane region" description="Helical" evidence="8">
    <location>
        <begin position="484"/>
        <end position="504"/>
    </location>
</feature>
<dbReference type="Pfam" id="PF01061">
    <property type="entry name" value="ABC2_membrane"/>
    <property type="match status" value="2"/>
</dbReference>
<keyword evidence="7 8" id="KW-0472">Membrane</keyword>
<dbReference type="GO" id="GO:0140359">
    <property type="term" value="F:ABC-type transporter activity"/>
    <property type="evidence" value="ECO:0007669"/>
    <property type="project" value="InterPro"/>
</dbReference>
<feature type="domain" description="ABC transporter" evidence="9">
    <location>
        <begin position="80"/>
        <end position="350"/>
    </location>
</feature>
<protein>
    <recommendedName>
        <fullName evidence="9">ABC transporter domain-containing protein</fullName>
    </recommendedName>
</protein>
<evidence type="ECO:0000256" key="6">
    <source>
        <dbReference type="ARBA" id="ARBA00022989"/>
    </source>
</evidence>
<dbReference type="GeneID" id="20645496"/>
<name>G4YZQ9_PHYSP</name>
<reference evidence="10 11" key="1">
    <citation type="journal article" date="2006" name="Science">
        <title>Phytophthora genome sequences uncover evolutionary origins and mechanisms of pathogenesis.</title>
        <authorList>
            <person name="Tyler B.M."/>
            <person name="Tripathy S."/>
            <person name="Zhang X."/>
            <person name="Dehal P."/>
            <person name="Jiang R.H."/>
            <person name="Aerts A."/>
            <person name="Arredondo F.D."/>
            <person name="Baxter L."/>
            <person name="Bensasson D."/>
            <person name="Beynon J.L."/>
            <person name="Chapman J."/>
            <person name="Damasceno C.M."/>
            <person name="Dorrance A.E."/>
            <person name="Dou D."/>
            <person name="Dickerman A.W."/>
            <person name="Dubchak I.L."/>
            <person name="Garbelotto M."/>
            <person name="Gijzen M."/>
            <person name="Gordon S.G."/>
            <person name="Govers F."/>
            <person name="Grunwald N.J."/>
            <person name="Huang W."/>
            <person name="Ivors K.L."/>
            <person name="Jones R.W."/>
            <person name="Kamoun S."/>
            <person name="Krampis K."/>
            <person name="Lamour K.H."/>
            <person name="Lee M.K."/>
            <person name="McDonald W.H."/>
            <person name="Medina M."/>
            <person name="Meijer H.J."/>
            <person name="Nordberg E.K."/>
            <person name="Maclean D.J."/>
            <person name="Ospina-Giraldo M.D."/>
            <person name="Morris P.F."/>
            <person name="Phuntumart V."/>
            <person name="Putnam N.H."/>
            <person name="Rash S."/>
            <person name="Rose J.K."/>
            <person name="Sakihama Y."/>
            <person name="Salamov A.A."/>
            <person name="Savidor A."/>
            <person name="Scheuring C.F."/>
            <person name="Smith B.M."/>
            <person name="Sobral B.W."/>
            <person name="Terry A."/>
            <person name="Torto-Alalibo T.A."/>
            <person name="Win J."/>
            <person name="Xu Z."/>
            <person name="Zhang H."/>
            <person name="Grigoriev I.V."/>
            <person name="Rokhsar D.S."/>
            <person name="Boore J.L."/>
        </authorList>
    </citation>
    <scope>NUCLEOTIDE SEQUENCE [LARGE SCALE GENOMIC DNA]</scope>
    <source>
        <strain evidence="10 11">P6497</strain>
    </source>
</reference>
<keyword evidence="6 8" id="KW-1133">Transmembrane helix</keyword>
<dbReference type="FunFam" id="3.40.50.300:FF:000528">
    <property type="entry name" value="ABC transporter G family member 31"/>
    <property type="match status" value="1"/>
</dbReference>
<feature type="transmembrane region" description="Helical" evidence="8">
    <location>
        <begin position="1249"/>
        <end position="1267"/>
    </location>
</feature>
<feature type="transmembrane region" description="Helical" evidence="8">
    <location>
        <begin position="1181"/>
        <end position="1208"/>
    </location>
</feature>
<evidence type="ECO:0000256" key="5">
    <source>
        <dbReference type="ARBA" id="ARBA00022840"/>
    </source>
</evidence>
<feature type="transmembrane region" description="Helical" evidence="8">
    <location>
        <begin position="1220"/>
        <end position="1242"/>
    </location>
</feature>
<dbReference type="InterPro" id="IPR043926">
    <property type="entry name" value="ABCG_dom"/>
</dbReference>
<feature type="transmembrane region" description="Helical" evidence="8">
    <location>
        <begin position="1358"/>
        <end position="1379"/>
    </location>
</feature>
<dbReference type="PANTHER" id="PTHR19241">
    <property type="entry name" value="ATP-BINDING CASSETTE TRANSPORTER"/>
    <property type="match status" value="1"/>
</dbReference>
<evidence type="ECO:0000313" key="10">
    <source>
        <dbReference type="EMBL" id="EGZ25827.1"/>
    </source>
</evidence>
<dbReference type="InterPro" id="IPR003593">
    <property type="entry name" value="AAA+_ATPase"/>
</dbReference>
<dbReference type="Pfam" id="PF06422">
    <property type="entry name" value="PDR_CDR"/>
    <property type="match status" value="1"/>
</dbReference>
<dbReference type="SUPFAM" id="SSF52540">
    <property type="entry name" value="P-loop containing nucleoside triphosphate hydrolases"/>
    <property type="match status" value="2"/>
</dbReference>
<dbReference type="InterPro" id="IPR027417">
    <property type="entry name" value="P-loop_NTPase"/>
</dbReference>
<dbReference type="RefSeq" id="XP_009521115.1">
    <property type="nucleotide sequence ID" value="XM_009522820.1"/>
</dbReference>
<proteinExistence type="predicted"/>
<dbReference type="PROSITE" id="PS50893">
    <property type="entry name" value="ABC_TRANSPORTER_2"/>
    <property type="match status" value="2"/>
</dbReference>
<comment type="subcellular location">
    <subcellularLocation>
        <location evidence="1">Membrane</location>
        <topology evidence="1">Multi-pass membrane protein</topology>
    </subcellularLocation>
</comment>
<dbReference type="InterPro" id="IPR010929">
    <property type="entry name" value="PDR_CDR_ABC"/>
</dbReference>
<keyword evidence="11" id="KW-1185">Reference proteome</keyword>
<dbReference type="GO" id="GO:0005524">
    <property type="term" value="F:ATP binding"/>
    <property type="evidence" value="ECO:0007669"/>
    <property type="project" value="UniProtKB-KW"/>
</dbReference>
<dbReference type="Proteomes" id="UP000002640">
    <property type="component" value="Unassembled WGS sequence"/>
</dbReference>
<feature type="transmembrane region" description="Helical" evidence="8">
    <location>
        <begin position="1139"/>
        <end position="1160"/>
    </location>
</feature>
<dbReference type="SMART" id="SM00382">
    <property type="entry name" value="AAA"/>
    <property type="match status" value="2"/>
</dbReference>
<organism evidence="10 11">
    <name type="scientific">Phytophthora sojae (strain P6497)</name>
    <name type="common">Soybean stem and root rot agent</name>
    <name type="synonym">Phytophthora megasperma f. sp. glycines</name>
    <dbReference type="NCBI Taxonomy" id="1094619"/>
    <lineage>
        <taxon>Eukaryota</taxon>
        <taxon>Sar</taxon>
        <taxon>Stramenopiles</taxon>
        <taxon>Oomycota</taxon>
        <taxon>Peronosporomycetes</taxon>
        <taxon>Peronosporales</taxon>
        <taxon>Peronosporaceae</taxon>
        <taxon>Phytophthora</taxon>
    </lineage>
</organism>
<evidence type="ECO:0000256" key="7">
    <source>
        <dbReference type="ARBA" id="ARBA00023136"/>
    </source>
</evidence>
<dbReference type="InParanoid" id="G4YZQ9"/>
<evidence type="ECO:0000256" key="8">
    <source>
        <dbReference type="SAM" id="Phobius"/>
    </source>
</evidence>
<dbReference type="KEGG" id="psoj:PHYSODRAFT_326795"/>
<feature type="transmembrane region" description="Helical" evidence="8">
    <location>
        <begin position="525"/>
        <end position="548"/>
    </location>
</feature>
<keyword evidence="5" id="KW-0067">ATP-binding</keyword>
<evidence type="ECO:0000259" key="9">
    <source>
        <dbReference type="PROSITE" id="PS50893"/>
    </source>
</evidence>
<keyword evidence="2" id="KW-0813">Transport</keyword>
<dbReference type="GO" id="GO:0016020">
    <property type="term" value="C:membrane"/>
    <property type="evidence" value="ECO:0007669"/>
    <property type="project" value="UniProtKB-SubCell"/>
</dbReference>
<dbReference type="Pfam" id="PF00005">
    <property type="entry name" value="ABC_tran"/>
    <property type="match status" value="2"/>
</dbReference>
<keyword evidence="4" id="KW-0547">Nucleotide-binding</keyword>
<feature type="transmembrane region" description="Helical" evidence="8">
    <location>
        <begin position="560"/>
        <end position="584"/>
    </location>
</feature>
<evidence type="ECO:0000313" key="11">
    <source>
        <dbReference type="Proteomes" id="UP000002640"/>
    </source>
</evidence>
<sequence>MENAKPSSSIGVESLTSGRAMMANGPDALHTFVADTFEAAMGRELPQVEVRYQNLSVTANVAVTGEITADSELPTVFNTIKRSLAKFAWNKRVVQKEIIKNVSGVLNPGTITLLLGQPGSGKTSLMRVLAGQLPKSGNVDIEGDVTYNGVPREEITKLLPQFSAYVTQFDKHFPKLTVRETLEFAYAVCGGGMPQHMEQKLSLGTPDQNAKAIETARHYFEHFPDLVIEQLGLHICQDTIIGSGMLRGVSGGERKRVTTGETEFGMKYMTLMDEISTGLDSAATFDIIKTQRSIAKCLHKTIVIALLQPAPEVFNLFDDVMVLNDGEIIYHGPREQAVPYFETLGFKCPPGRDAADFLLDLGTNMQKKYEAELPMRIVKHPRLASEFSEYWRESPLYGDLVGAINAPHDPERVRDVEEHMKMMPEFRQSFWESTKTVTARQWKLTKRNTSFIYVRALMTVVMGLIYGSSFFQVDPTNAQMTIGVLFQATIFMSLGQTAQVPTFYEAREVFYKHRSANFYRSASFAIANSLALIPQAIGESLVFGSLVYWMSGLVPEAGRFIIFLVIMVLVNLSYAAWFFCLTAICPSFNIAKPMSTFTIVIFNLFGGFVMAKNVMPDWLIWVYYLVPDSWSLRALCVNQYRAAKFDVCVYDGVDYCSEYGMKMGEYMLKQFAVPSNRDWVWTGIIYMIGLYVFLMALGAFVLEYKRYDGPVNVFLKPKDESSDDSKKETNDYLLATTPKHSGTSAGSGSAPHDVVVNVPVREKMFVPVTIAFQDLWYSVPKPGSPKESLELLKGISGYAEPGTLTALMGSSGAGKTTLMDVIAGRKTGGKITGKILLNGYEANDLAIRRATGYCEQMDVHSDASTIRESLTFSAFLRQDSSIPDSKKYDTVNECLDLLDMHEIADKIVRGCSQEQMKRLTIGVELAAQPSILFLDEPTSGLDAHSAKLIMDGVRKVADSGRTIVCTIHQPSSDVFFLFDHLLLLKRGGESVFVGELGEKCHKLVEYLEAIPGTPPCPKDQNPASWMLEVIGAGVSSTASTTTDFVKCFQKSEEKRILDAQLDRPGVTRPSPDLPEILFEKKRAANSYTQMRFLVKRFNDRYWRTPTYNITRFAIALGLGILFAIVFANKSYETYQEINAGIAMVFMTSMFNGVISFTGTLPISFAERGAYYRERASQSFNCLWYFVGSTVAEIPYVFFSTALFTIIFYPSVGFTNVASAFMFWVANSLFVLMQTYLGQLFIYAMPTVEVAAIVGVLYNSICLIFAGFNPPAANIPRGYHWLYLITPQKYSMGLLNSLVFTDCPDLPTWNETTGEYEGGSGLLACHELTNAPSSLGHTTVKEYVESNFEYKHSQIWSNFGYILVFIVVYRVLALVALRFINHQKR</sequence>
<dbReference type="InterPro" id="IPR013525">
    <property type="entry name" value="ABC2_TM"/>
</dbReference>
<feature type="domain" description="ABC transporter" evidence="9">
    <location>
        <begin position="770"/>
        <end position="1011"/>
    </location>
</feature>
<feature type="transmembrane region" description="Helical" evidence="8">
    <location>
        <begin position="679"/>
        <end position="702"/>
    </location>
</feature>
<evidence type="ECO:0000256" key="4">
    <source>
        <dbReference type="ARBA" id="ARBA00022741"/>
    </source>
</evidence>
<dbReference type="OMA" id="YLNPAMF"/>
<feature type="transmembrane region" description="Helical" evidence="8">
    <location>
        <begin position="1109"/>
        <end position="1127"/>
    </location>
</feature>
<dbReference type="Pfam" id="PF19055">
    <property type="entry name" value="ABC2_membrane_7"/>
    <property type="match status" value="1"/>
</dbReference>
<feature type="transmembrane region" description="Helical" evidence="8">
    <location>
        <begin position="452"/>
        <end position="472"/>
    </location>
</feature>
<dbReference type="Gene3D" id="3.40.50.300">
    <property type="entry name" value="P-loop containing nucleotide triphosphate hydrolases"/>
    <property type="match status" value="2"/>
</dbReference>
<feature type="transmembrane region" description="Helical" evidence="8">
    <location>
        <begin position="596"/>
        <end position="615"/>
    </location>
</feature>
<dbReference type="FunFam" id="3.40.50.300:FF:000289">
    <property type="entry name" value="ABC transporter G family member 31"/>
    <property type="match status" value="1"/>
</dbReference>
<evidence type="ECO:0000256" key="1">
    <source>
        <dbReference type="ARBA" id="ARBA00004141"/>
    </source>
</evidence>
<evidence type="ECO:0000256" key="2">
    <source>
        <dbReference type="ARBA" id="ARBA00022448"/>
    </source>
</evidence>